<feature type="domain" description="FIST" evidence="1">
    <location>
        <begin position="23"/>
        <end position="215"/>
    </location>
</feature>
<dbReference type="Proteomes" id="UP000256919">
    <property type="component" value="Unassembled WGS sequence"/>
</dbReference>
<dbReference type="InterPro" id="IPR013702">
    <property type="entry name" value="FIST_domain_N"/>
</dbReference>
<dbReference type="SMART" id="SM01204">
    <property type="entry name" value="FIST_C"/>
    <property type="match status" value="1"/>
</dbReference>
<comment type="caution">
    <text evidence="3">The sequence shown here is derived from an EMBL/GenBank/DDBJ whole genome shotgun (WGS) entry which is preliminary data.</text>
</comment>
<dbReference type="EMBL" id="QREI01000004">
    <property type="protein sequence ID" value="REE24299.1"/>
    <property type="molecule type" value="Genomic_DNA"/>
</dbReference>
<evidence type="ECO:0000259" key="1">
    <source>
        <dbReference type="SMART" id="SM00897"/>
    </source>
</evidence>
<dbReference type="InterPro" id="IPR019494">
    <property type="entry name" value="FIST_C"/>
</dbReference>
<feature type="domain" description="FIST C-domain" evidence="2">
    <location>
        <begin position="216"/>
        <end position="354"/>
    </location>
</feature>
<organism evidence="3 4">
    <name type="scientific">Winogradskyella pacifica</name>
    <dbReference type="NCBI Taxonomy" id="664642"/>
    <lineage>
        <taxon>Bacteria</taxon>
        <taxon>Pseudomonadati</taxon>
        <taxon>Bacteroidota</taxon>
        <taxon>Flavobacteriia</taxon>
        <taxon>Flavobacteriales</taxon>
        <taxon>Flavobacteriaceae</taxon>
        <taxon>Winogradskyella</taxon>
    </lineage>
</organism>
<gene>
    <name evidence="3" type="ORF">DFQ09_10464</name>
</gene>
<sequence length="375" mass="41267">MIVKQLSLKETTWHNSIQNIDFVPNIVLLFVSPLFNAKTDLVYQLLKMYPEVKLIGCSTAGEISGITVTDETVSLTAIQFEKVQHKLETVEVKNRDQSFDAGVGLAQKLKSQDLRHILLFSDGLNVNGADLVSGLRSVLPDTGITGGLAGDGLNFKETFVISNSLISDGIVVGLGLYGDDLRISYSSKSGWDGFGIERLVTKSENNVLYELDGLPALQVYKSFLGDNVTSLSSLALRFPLSIRINKTEEPVVRTVLDLDEEQQSLTFTDRIPEGAFVRLMNSNVNRLIDGAKDSAKEATNAINKNAELAILVSCAGRRLMLKQLVEEEVEVVRDIIGEKPEITGLYSYGEIGPFREFAPCQFHNQTMTITILSEC</sequence>
<protein>
    <recommendedName>
        <fullName evidence="5">FIST-like protein</fullName>
    </recommendedName>
</protein>
<dbReference type="PANTHER" id="PTHR40252">
    <property type="entry name" value="BLR0328 PROTEIN"/>
    <property type="match status" value="1"/>
</dbReference>
<name>A0A3D9MYG9_9FLAO</name>
<dbReference type="OrthoDB" id="9770435at2"/>
<dbReference type="AlphaFoldDB" id="A0A3D9MYG9"/>
<evidence type="ECO:0000259" key="2">
    <source>
        <dbReference type="SMART" id="SM01204"/>
    </source>
</evidence>
<evidence type="ECO:0000313" key="3">
    <source>
        <dbReference type="EMBL" id="REE24299.1"/>
    </source>
</evidence>
<keyword evidence="4" id="KW-1185">Reference proteome</keyword>
<dbReference type="RefSeq" id="WP_115809867.1">
    <property type="nucleotide sequence ID" value="NZ_QREI01000004.1"/>
</dbReference>
<evidence type="ECO:0008006" key="5">
    <source>
        <dbReference type="Google" id="ProtNLM"/>
    </source>
</evidence>
<dbReference type="Pfam" id="PF08495">
    <property type="entry name" value="FIST"/>
    <property type="match status" value="1"/>
</dbReference>
<reference evidence="3 4" key="1">
    <citation type="submission" date="2018-07" db="EMBL/GenBank/DDBJ databases">
        <title>Genomic Encyclopedia of Type Strains, Phase III (KMG-III): the genomes of soil and plant-associated and newly described type strains.</title>
        <authorList>
            <person name="Whitman W."/>
        </authorList>
    </citation>
    <scope>NUCLEOTIDE SEQUENCE [LARGE SCALE GENOMIC DNA]</scope>
    <source>
        <strain evidence="3 4">CECT 7948</strain>
    </source>
</reference>
<dbReference type="Pfam" id="PF10442">
    <property type="entry name" value="FIST_C"/>
    <property type="match status" value="1"/>
</dbReference>
<dbReference type="PANTHER" id="PTHR40252:SF2">
    <property type="entry name" value="BLR0328 PROTEIN"/>
    <property type="match status" value="1"/>
</dbReference>
<evidence type="ECO:0000313" key="4">
    <source>
        <dbReference type="Proteomes" id="UP000256919"/>
    </source>
</evidence>
<dbReference type="SMART" id="SM00897">
    <property type="entry name" value="FIST"/>
    <property type="match status" value="1"/>
</dbReference>
<proteinExistence type="predicted"/>
<accession>A0A3D9MYG9</accession>